<dbReference type="SMART" id="SM00409">
    <property type="entry name" value="IG"/>
    <property type="match status" value="2"/>
</dbReference>
<dbReference type="InterPro" id="IPR037448">
    <property type="entry name" value="Zig-8"/>
</dbReference>
<dbReference type="CDD" id="cd00096">
    <property type="entry name" value="Ig"/>
    <property type="match status" value="1"/>
</dbReference>
<dbReference type="FunFam" id="2.60.40.10:FF:002531">
    <property type="entry name" value="Defective proboscis extension response"/>
    <property type="match status" value="1"/>
</dbReference>
<feature type="domain" description="Ig-like" evidence="2">
    <location>
        <begin position="185"/>
        <end position="279"/>
    </location>
</feature>
<sequence>MWPSGVVLPLLMLIVQSVCRAAATAKSESLIEDDGGGGYYQESQQQSDASTLKATISSLNLVNQADKDPLGDFISSPSQSQMSSTAKNVTVAHGKTALLTCKVGAGLLDNRTQVAWIRYSDLQLLTVGNQTYTADRRFSAGISGNGDAWSLQISHVQFRDEGGYECQIGVIPRVSHYIHLSVVEPTTVILGGSEMHIDIGSTINLTCLVQHTPEPPDYVFWTHNQQTVNYDSKRGGISVMVERGATTLSSLLIQKAARRDSGVYVCSPSSAPAAQASIHILEGERPAAMYSVARRPSIVRLMTLMLINAVIYLSTRQQSLV</sequence>
<dbReference type="InterPro" id="IPR007110">
    <property type="entry name" value="Ig-like_dom"/>
</dbReference>
<dbReference type="InterPro" id="IPR036179">
    <property type="entry name" value="Ig-like_dom_sf"/>
</dbReference>
<dbReference type="InterPro" id="IPR003598">
    <property type="entry name" value="Ig_sub2"/>
</dbReference>
<keyword evidence="4" id="KW-1185">Reference proteome</keyword>
<evidence type="ECO:0000313" key="4">
    <source>
        <dbReference type="Proteomes" id="UP000789390"/>
    </source>
</evidence>
<dbReference type="Pfam" id="PF07686">
    <property type="entry name" value="V-set"/>
    <property type="match status" value="1"/>
</dbReference>
<name>A0A8J2WRQ8_9CRUS</name>
<protein>
    <recommendedName>
        <fullName evidence="2">Ig-like domain-containing protein</fullName>
    </recommendedName>
</protein>
<dbReference type="Proteomes" id="UP000789390">
    <property type="component" value="Unassembled WGS sequence"/>
</dbReference>
<dbReference type="SUPFAM" id="SSF48726">
    <property type="entry name" value="Immunoglobulin"/>
    <property type="match status" value="2"/>
</dbReference>
<dbReference type="InterPro" id="IPR013783">
    <property type="entry name" value="Ig-like_fold"/>
</dbReference>
<dbReference type="GO" id="GO:0050808">
    <property type="term" value="P:synapse organization"/>
    <property type="evidence" value="ECO:0007669"/>
    <property type="project" value="TreeGrafter"/>
</dbReference>
<evidence type="ECO:0000313" key="3">
    <source>
        <dbReference type="EMBL" id="CAH0108999.1"/>
    </source>
</evidence>
<dbReference type="FunFam" id="2.60.40.10:FF:002005">
    <property type="entry name" value="Putative Defective proboscis extension response"/>
    <property type="match status" value="1"/>
</dbReference>
<dbReference type="PROSITE" id="PS50835">
    <property type="entry name" value="IG_LIKE"/>
    <property type="match status" value="2"/>
</dbReference>
<dbReference type="PANTHER" id="PTHR23279:SF36">
    <property type="entry name" value="DEFECTIVE PROBOSCIS EXTENSION RESPONSE 9, ISOFORM A"/>
    <property type="match status" value="1"/>
</dbReference>
<feature type="signal peptide" evidence="1">
    <location>
        <begin position="1"/>
        <end position="21"/>
    </location>
</feature>
<dbReference type="InterPro" id="IPR003599">
    <property type="entry name" value="Ig_sub"/>
</dbReference>
<dbReference type="InterPro" id="IPR013106">
    <property type="entry name" value="Ig_V-set"/>
</dbReference>
<gene>
    <name evidence="3" type="ORF">DGAL_LOCUS12459</name>
</gene>
<proteinExistence type="predicted"/>
<evidence type="ECO:0000259" key="2">
    <source>
        <dbReference type="PROSITE" id="PS50835"/>
    </source>
</evidence>
<keyword evidence="1" id="KW-0732">Signal</keyword>
<organism evidence="3 4">
    <name type="scientific">Daphnia galeata</name>
    <dbReference type="NCBI Taxonomy" id="27404"/>
    <lineage>
        <taxon>Eukaryota</taxon>
        <taxon>Metazoa</taxon>
        <taxon>Ecdysozoa</taxon>
        <taxon>Arthropoda</taxon>
        <taxon>Crustacea</taxon>
        <taxon>Branchiopoda</taxon>
        <taxon>Diplostraca</taxon>
        <taxon>Cladocera</taxon>
        <taxon>Anomopoda</taxon>
        <taxon>Daphniidae</taxon>
        <taxon>Daphnia</taxon>
    </lineage>
</organism>
<dbReference type="Gene3D" id="2.60.40.10">
    <property type="entry name" value="Immunoglobulins"/>
    <property type="match status" value="2"/>
</dbReference>
<feature type="chain" id="PRO_5035211552" description="Ig-like domain-containing protein" evidence="1">
    <location>
        <begin position="22"/>
        <end position="321"/>
    </location>
</feature>
<dbReference type="OrthoDB" id="6365338at2759"/>
<dbReference type="EMBL" id="CAKKLH010000290">
    <property type="protein sequence ID" value="CAH0108999.1"/>
    <property type="molecule type" value="Genomic_DNA"/>
</dbReference>
<dbReference type="PANTHER" id="PTHR23279">
    <property type="entry name" value="DEFECTIVE PROBOSCIS EXTENSION RESPONSE DPR -RELATED"/>
    <property type="match status" value="1"/>
</dbReference>
<feature type="domain" description="Ig-like" evidence="2">
    <location>
        <begin position="77"/>
        <end position="168"/>
    </location>
</feature>
<comment type="caution">
    <text evidence="3">The sequence shown here is derived from an EMBL/GenBank/DDBJ whole genome shotgun (WGS) entry which is preliminary data.</text>
</comment>
<dbReference type="AlphaFoldDB" id="A0A8J2WRQ8"/>
<evidence type="ECO:0000256" key="1">
    <source>
        <dbReference type="SAM" id="SignalP"/>
    </source>
</evidence>
<reference evidence="3" key="1">
    <citation type="submission" date="2021-11" db="EMBL/GenBank/DDBJ databases">
        <authorList>
            <person name="Schell T."/>
        </authorList>
    </citation>
    <scope>NUCLEOTIDE SEQUENCE</scope>
    <source>
        <strain evidence="3">M5</strain>
    </source>
</reference>
<dbReference type="SMART" id="SM00408">
    <property type="entry name" value="IGc2"/>
    <property type="match status" value="2"/>
</dbReference>
<accession>A0A8J2WRQ8</accession>
<dbReference type="GO" id="GO:0032589">
    <property type="term" value="C:neuron projection membrane"/>
    <property type="evidence" value="ECO:0007669"/>
    <property type="project" value="TreeGrafter"/>
</dbReference>
<dbReference type="Pfam" id="PF13927">
    <property type="entry name" value="Ig_3"/>
    <property type="match status" value="1"/>
</dbReference>